<dbReference type="SUPFAM" id="SSF52821">
    <property type="entry name" value="Rhodanese/Cell cycle control phosphatase"/>
    <property type="match status" value="1"/>
</dbReference>
<dbReference type="GO" id="GO:0042147">
    <property type="term" value="P:retrograde transport, endosome to Golgi"/>
    <property type="evidence" value="ECO:0007669"/>
    <property type="project" value="InterPro"/>
</dbReference>
<organism evidence="8 9">
    <name type="scientific">Aphanomyces euteiches</name>
    <dbReference type="NCBI Taxonomy" id="100861"/>
    <lineage>
        <taxon>Eukaryota</taxon>
        <taxon>Sar</taxon>
        <taxon>Stramenopiles</taxon>
        <taxon>Oomycota</taxon>
        <taxon>Saprolegniomycetes</taxon>
        <taxon>Saprolegniales</taxon>
        <taxon>Verrucalvaceae</taxon>
        <taxon>Aphanomyces</taxon>
    </lineage>
</organism>
<evidence type="ECO:0000256" key="4">
    <source>
        <dbReference type="ARBA" id="ARBA00023034"/>
    </source>
</evidence>
<dbReference type="AlphaFoldDB" id="A0A6G0WUJ1"/>
<evidence type="ECO:0000256" key="3">
    <source>
        <dbReference type="ARBA" id="ARBA00022473"/>
    </source>
</evidence>
<feature type="region of interest" description="Disordered" evidence="5">
    <location>
        <begin position="573"/>
        <end position="612"/>
    </location>
</feature>
<dbReference type="Gene3D" id="2.20.70.10">
    <property type="match status" value="1"/>
</dbReference>
<keyword evidence="4" id="KW-0333">Golgi apparatus</keyword>
<dbReference type="PROSITE" id="PS50206">
    <property type="entry name" value="RHODANESE_3"/>
    <property type="match status" value="1"/>
</dbReference>
<dbReference type="PANTHER" id="PTHR13297">
    <property type="entry name" value="TBC1 DOMAIN FAMILY MEMBER 23-RELATED"/>
    <property type="match status" value="1"/>
</dbReference>
<evidence type="ECO:0000313" key="8">
    <source>
        <dbReference type="EMBL" id="KAF0731133.1"/>
    </source>
</evidence>
<dbReference type="SUPFAM" id="SSF47923">
    <property type="entry name" value="Ypt/Rab-GAP domain of gyp1p"/>
    <property type="match status" value="2"/>
</dbReference>
<dbReference type="Gene3D" id="3.40.250.10">
    <property type="entry name" value="Rhodanese-like domain"/>
    <property type="match status" value="1"/>
</dbReference>
<proteinExistence type="predicted"/>
<dbReference type="InterPro" id="IPR001763">
    <property type="entry name" value="Rhodanese-like_dom"/>
</dbReference>
<dbReference type="EMBL" id="VJMJ01000147">
    <property type="protein sequence ID" value="KAF0731133.1"/>
    <property type="molecule type" value="Genomic_DNA"/>
</dbReference>
<dbReference type="Gene3D" id="1.10.472.80">
    <property type="entry name" value="Ypt/Rab-GAP domain of gyp1p, domain 3"/>
    <property type="match status" value="1"/>
</dbReference>
<feature type="domain" description="Rhodanese" evidence="7">
    <location>
        <begin position="518"/>
        <end position="550"/>
    </location>
</feature>
<dbReference type="InterPro" id="IPR000195">
    <property type="entry name" value="Rab-GAP-TBC_dom"/>
</dbReference>
<evidence type="ECO:0000256" key="1">
    <source>
        <dbReference type="ARBA" id="ARBA00004601"/>
    </source>
</evidence>
<reference evidence="8 9" key="1">
    <citation type="submission" date="2019-07" db="EMBL/GenBank/DDBJ databases">
        <title>Genomics analysis of Aphanomyces spp. identifies a new class of oomycete effector associated with host adaptation.</title>
        <authorList>
            <person name="Gaulin E."/>
        </authorList>
    </citation>
    <scope>NUCLEOTIDE SEQUENCE [LARGE SCALE GENOMIC DNA]</scope>
    <source>
        <strain evidence="8 9">ATCC 201684</strain>
    </source>
</reference>
<protein>
    <recommendedName>
        <fullName evidence="2">TBC1 domain family member 23</fullName>
    </recommendedName>
</protein>
<feature type="domain" description="Rab-GAP TBC" evidence="6">
    <location>
        <begin position="81"/>
        <end position="278"/>
    </location>
</feature>
<dbReference type="PANTHER" id="PTHR13297:SF5">
    <property type="entry name" value="TBC1 DOMAIN FAMILY MEMBER 23"/>
    <property type="match status" value="1"/>
</dbReference>
<dbReference type="GO" id="GO:0005802">
    <property type="term" value="C:trans-Golgi network"/>
    <property type="evidence" value="ECO:0007669"/>
    <property type="project" value="TreeGrafter"/>
</dbReference>
<evidence type="ECO:0000313" key="9">
    <source>
        <dbReference type="Proteomes" id="UP000481153"/>
    </source>
</evidence>
<keyword evidence="9" id="KW-1185">Reference proteome</keyword>
<accession>A0A6G0WUJ1</accession>
<dbReference type="InterPro" id="IPR039755">
    <property type="entry name" value="TBC1D23"/>
</dbReference>
<dbReference type="PROSITE" id="PS50086">
    <property type="entry name" value="TBC_RABGAP"/>
    <property type="match status" value="1"/>
</dbReference>
<dbReference type="InterPro" id="IPR036873">
    <property type="entry name" value="Rhodanese-like_dom_sf"/>
</dbReference>
<gene>
    <name evidence="8" type="ORF">Ae201684_011676</name>
</gene>
<evidence type="ECO:0000259" key="6">
    <source>
        <dbReference type="PROSITE" id="PS50086"/>
    </source>
</evidence>
<evidence type="ECO:0000256" key="2">
    <source>
        <dbReference type="ARBA" id="ARBA00014207"/>
    </source>
</evidence>
<comment type="subcellular location">
    <subcellularLocation>
        <location evidence="1">Golgi apparatus</location>
        <location evidence="1">trans-Golgi network</location>
    </subcellularLocation>
</comment>
<dbReference type="CDD" id="cd00201">
    <property type="entry name" value="WW"/>
    <property type="match status" value="1"/>
</dbReference>
<dbReference type="Proteomes" id="UP000481153">
    <property type="component" value="Unassembled WGS sequence"/>
</dbReference>
<keyword evidence="3" id="KW-0217">Developmental protein</keyword>
<feature type="compositionally biased region" description="Polar residues" evidence="5">
    <location>
        <begin position="597"/>
        <end position="612"/>
    </location>
</feature>
<dbReference type="Pfam" id="PF00566">
    <property type="entry name" value="RabGAP-TBC"/>
    <property type="match status" value="1"/>
</dbReference>
<dbReference type="VEuPathDB" id="FungiDB:AeMF1_009605"/>
<dbReference type="InterPro" id="IPR001202">
    <property type="entry name" value="WW_dom"/>
</dbReference>
<feature type="region of interest" description="Disordered" evidence="5">
    <location>
        <begin position="644"/>
        <end position="688"/>
    </location>
</feature>
<name>A0A6G0WUJ1_9STRA</name>
<sequence>MDEVLFDQRTSASDDTTIEYQRKVALKKLFVQRIWQRWRIHDISVAMTLEDQLKDMLNEPTPRRQDVVRTLQTKFLAIPDRDAFLYRGIIWQILLNVNDTQRQTALADDLEAISERLAAMPRDPLMAKEIDEVFVSLQYIAGDFVRSGMETVLLWLLKAKSVPYTSGMAHALAPFFLLQLPLHTIYDCYYRYCALYLPHLVSGVFSFDDDVPIEMEQRQKLTEQLLIYHDPPLAQFLMQWAPDWMQRIVPLDYFCCNLYRRLQPTSFLYLLDQYLITEDMDFGLFVVLAIVLLHREAILAETTSDGVRAVLKPLWALERPDRAAVTAMLATSLRRKTPTSYTHLWHVLPHPAFIRPSSADNLNKVDMAVWTKHESKTLTGRFYWYNEKTQVTQFEHPEASHEPPPPLLCLTTSVAEIASANLGATTHHLRYFIVDCRSTRSSQDIKSGSIPSAFPLDSTVFDNPELMDVTLDALKPLRSQVHLVLIGHGAALPTAGGSEEIAANIREGIRDDIAVLNRAALFFQKHGFRFVSCLDGGYAAWHAFMRDADFTSVSELIGHDQAECRHCRVDAGVDPDEVKKPRRKSLLKLPSLPPSFTRLSSQGSNNGSSKERLSLTSVLSNGSSPAPRESLKSRLSGWYLKRRNSVAESTTSTEGFEGEEDLTGEPMEPRGSLSDDEEIEIALPTLTA</sequence>
<evidence type="ECO:0000259" key="7">
    <source>
        <dbReference type="PROSITE" id="PS50206"/>
    </source>
</evidence>
<dbReference type="GO" id="GO:0005829">
    <property type="term" value="C:cytosol"/>
    <property type="evidence" value="ECO:0007669"/>
    <property type="project" value="GOC"/>
</dbReference>
<dbReference type="InterPro" id="IPR035969">
    <property type="entry name" value="Rab-GAP_TBC_sf"/>
</dbReference>
<dbReference type="GO" id="GO:0099041">
    <property type="term" value="P:vesicle tethering to Golgi"/>
    <property type="evidence" value="ECO:0007669"/>
    <property type="project" value="TreeGrafter"/>
</dbReference>
<evidence type="ECO:0000256" key="5">
    <source>
        <dbReference type="SAM" id="MobiDB-lite"/>
    </source>
</evidence>
<comment type="caution">
    <text evidence="8">The sequence shown here is derived from an EMBL/GenBank/DDBJ whole genome shotgun (WGS) entry which is preliminary data.</text>
</comment>